<comment type="similarity">
    <text evidence="1">Belongs to the LOR family.</text>
</comment>
<dbReference type="EMBL" id="JAMYWD010000005">
    <property type="protein sequence ID" value="KAJ4971356.1"/>
    <property type="molecule type" value="Genomic_DNA"/>
</dbReference>
<gene>
    <name evidence="2" type="ORF">NE237_004455</name>
</gene>
<dbReference type="PANTHER" id="PTHR31087">
    <property type="match status" value="1"/>
</dbReference>
<keyword evidence="3" id="KW-1185">Reference proteome</keyword>
<evidence type="ECO:0000313" key="2">
    <source>
        <dbReference type="EMBL" id="KAJ4971356.1"/>
    </source>
</evidence>
<evidence type="ECO:0000256" key="1">
    <source>
        <dbReference type="ARBA" id="ARBA00005437"/>
    </source>
</evidence>
<dbReference type="Proteomes" id="UP001141806">
    <property type="component" value="Unassembled WGS sequence"/>
</dbReference>
<organism evidence="2 3">
    <name type="scientific">Protea cynaroides</name>
    <dbReference type="NCBI Taxonomy" id="273540"/>
    <lineage>
        <taxon>Eukaryota</taxon>
        <taxon>Viridiplantae</taxon>
        <taxon>Streptophyta</taxon>
        <taxon>Embryophyta</taxon>
        <taxon>Tracheophyta</taxon>
        <taxon>Spermatophyta</taxon>
        <taxon>Magnoliopsida</taxon>
        <taxon>Proteales</taxon>
        <taxon>Proteaceae</taxon>
        <taxon>Protea</taxon>
    </lineage>
</organism>
<evidence type="ECO:0000313" key="3">
    <source>
        <dbReference type="Proteomes" id="UP001141806"/>
    </source>
</evidence>
<accession>A0A9Q0KJG4</accession>
<protein>
    <submittedName>
        <fullName evidence="2">Uncharacterized protein</fullName>
    </submittedName>
</protein>
<dbReference type="Pfam" id="PF04525">
    <property type="entry name" value="LOR"/>
    <property type="match status" value="1"/>
</dbReference>
<dbReference type="SUPFAM" id="SSF54518">
    <property type="entry name" value="Tubby C-terminal domain-like"/>
    <property type="match status" value="1"/>
</dbReference>
<proteinExistence type="inferred from homology"/>
<reference evidence="2" key="1">
    <citation type="journal article" date="2023" name="Plant J.">
        <title>The genome of the king protea, Protea cynaroides.</title>
        <authorList>
            <person name="Chang J."/>
            <person name="Duong T.A."/>
            <person name="Schoeman C."/>
            <person name="Ma X."/>
            <person name="Roodt D."/>
            <person name="Barker N."/>
            <person name="Li Z."/>
            <person name="Van de Peer Y."/>
            <person name="Mizrachi E."/>
        </authorList>
    </citation>
    <scope>NUCLEOTIDE SEQUENCE</scope>
    <source>
        <tissue evidence="2">Young leaves</tissue>
    </source>
</reference>
<dbReference type="InterPro" id="IPR025659">
    <property type="entry name" value="Tubby-like_C"/>
</dbReference>
<dbReference type="OrthoDB" id="97518at2759"/>
<name>A0A9Q0KJG4_9MAGN</name>
<dbReference type="Gene3D" id="2.40.160.200">
    <property type="entry name" value="LURP1-related"/>
    <property type="match status" value="1"/>
</dbReference>
<dbReference type="InterPro" id="IPR038595">
    <property type="entry name" value="LOR_sf"/>
</dbReference>
<comment type="caution">
    <text evidence="2">The sequence shown here is derived from an EMBL/GenBank/DDBJ whole genome shotgun (WGS) entry which is preliminary data.</text>
</comment>
<dbReference type="PANTHER" id="PTHR31087:SF58">
    <property type="entry name" value="OS07G0230700 PROTEIN"/>
    <property type="match status" value="1"/>
</dbReference>
<dbReference type="AlphaFoldDB" id="A0A9Q0KJG4"/>
<dbReference type="InterPro" id="IPR007612">
    <property type="entry name" value="LOR"/>
</dbReference>
<sequence>MTFRLPPSDFTRNTSLSGIVSTMTMTIAEPSQHTNSITVVGTQFCALHPVDLIILRNVKSQEGGNLVVTDVNGNIVFKVKGTLLSLRDRHLLLDTNGDPLLSLQHKILSPHRRWQVFRGDSSDSKDLLFSVKKSSWIQSKSELDVFLAANTKEEVCDFKIKGSWVERSCIIYIGDSYNIIAQIHKEHSVQRKDFGKGSFTVTIYPNVDNAFIAALIFILNEINYDSNSND</sequence>